<dbReference type="Pfam" id="PF00595">
    <property type="entry name" value="PDZ"/>
    <property type="match status" value="1"/>
</dbReference>
<protein>
    <submittedName>
        <fullName evidence="6">Membrane palmitoylated protein 2</fullName>
    </submittedName>
</protein>
<name>A0A8C2J5I5_CYPCA</name>
<dbReference type="InterPro" id="IPR027417">
    <property type="entry name" value="P-loop_NTPase"/>
</dbReference>
<dbReference type="FunFam" id="3.40.50.300:FF:000146">
    <property type="entry name" value="MAGUK p55 subfamily member 6 isoform X1"/>
    <property type="match status" value="1"/>
</dbReference>
<dbReference type="SUPFAM" id="SSF52540">
    <property type="entry name" value="P-loop containing nucleoside triphosphate hydrolases"/>
    <property type="match status" value="1"/>
</dbReference>
<feature type="domain" description="Guanylate kinase-like" evidence="3">
    <location>
        <begin position="293"/>
        <end position="480"/>
    </location>
</feature>
<dbReference type="PANTHER" id="PTHR23122">
    <property type="entry name" value="MEMBRANE-ASSOCIATED GUANYLATE KINASE MAGUK"/>
    <property type="match status" value="1"/>
</dbReference>
<dbReference type="InterPro" id="IPR001478">
    <property type="entry name" value="PDZ"/>
</dbReference>
<dbReference type="Pfam" id="PF00625">
    <property type="entry name" value="Guanylate_kin"/>
    <property type="match status" value="1"/>
</dbReference>
<keyword evidence="2" id="KW-0728">SH3 domain</keyword>
<dbReference type="CDD" id="cd10832">
    <property type="entry name" value="PDZ_MPP6-MPP2-like"/>
    <property type="match status" value="1"/>
</dbReference>
<accession>A0A8C2J5I5</accession>
<evidence type="ECO:0000313" key="7">
    <source>
        <dbReference type="Proteomes" id="UP000694701"/>
    </source>
</evidence>
<evidence type="ECO:0000313" key="6">
    <source>
        <dbReference type="Ensembl" id="ENSCCRP00020089187.1"/>
    </source>
</evidence>
<dbReference type="InterPro" id="IPR020590">
    <property type="entry name" value="Guanylate_kinase_CS"/>
</dbReference>
<dbReference type="FunFam" id="3.30.63.10:FF:000002">
    <property type="entry name" value="Guanylate kinase 1"/>
    <property type="match status" value="1"/>
</dbReference>
<dbReference type="InterPro" id="IPR014775">
    <property type="entry name" value="L27_C"/>
</dbReference>
<dbReference type="PROSITE" id="PS51022">
    <property type="entry name" value="L27"/>
    <property type="match status" value="2"/>
</dbReference>
<dbReference type="PROSITE" id="PS00856">
    <property type="entry name" value="GUANYLATE_KINASE_1"/>
    <property type="match status" value="1"/>
</dbReference>
<dbReference type="PROSITE" id="PS50106">
    <property type="entry name" value="PDZ"/>
    <property type="match status" value="1"/>
</dbReference>
<dbReference type="SUPFAM" id="SSF101288">
    <property type="entry name" value="L27 domain"/>
    <property type="match status" value="1"/>
</dbReference>
<evidence type="ECO:0000259" key="5">
    <source>
        <dbReference type="PROSITE" id="PS51022"/>
    </source>
</evidence>
<dbReference type="InterPro" id="IPR008145">
    <property type="entry name" value="GK/Ca_channel_bsu"/>
</dbReference>
<dbReference type="SMART" id="SM00569">
    <property type="entry name" value="L27"/>
    <property type="match status" value="2"/>
</dbReference>
<organism evidence="6 7">
    <name type="scientific">Cyprinus carpio</name>
    <name type="common">Common carp</name>
    <dbReference type="NCBI Taxonomy" id="7962"/>
    <lineage>
        <taxon>Eukaryota</taxon>
        <taxon>Metazoa</taxon>
        <taxon>Chordata</taxon>
        <taxon>Craniata</taxon>
        <taxon>Vertebrata</taxon>
        <taxon>Euteleostomi</taxon>
        <taxon>Actinopterygii</taxon>
        <taxon>Neopterygii</taxon>
        <taxon>Teleostei</taxon>
        <taxon>Ostariophysi</taxon>
        <taxon>Cypriniformes</taxon>
        <taxon>Cyprinidae</taxon>
        <taxon>Cyprininae</taxon>
        <taxon>Cyprinus</taxon>
    </lineage>
</organism>
<dbReference type="Ensembl" id="ENSCCRT00020097494.1">
    <property type="protein sequence ID" value="ENSCCRP00020089187.1"/>
    <property type="gene ID" value="ENSCCRG00020039307.1"/>
</dbReference>
<feature type="domain" description="PDZ" evidence="4">
    <location>
        <begin position="130"/>
        <end position="209"/>
    </location>
</feature>
<dbReference type="Proteomes" id="UP000694701">
    <property type="component" value="Unplaced"/>
</dbReference>
<feature type="domain" description="L27" evidence="5">
    <location>
        <begin position="1"/>
        <end position="47"/>
    </location>
</feature>
<dbReference type="InterPro" id="IPR036034">
    <property type="entry name" value="PDZ_sf"/>
</dbReference>
<dbReference type="InterPro" id="IPR050716">
    <property type="entry name" value="MAGUK"/>
</dbReference>
<evidence type="ECO:0000256" key="1">
    <source>
        <dbReference type="ARBA" id="ARBA00007014"/>
    </source>
</evidence>
<dbReference type="SMART" id="SM00228">
    <property type="entry name" value="PDZ"/>
    <property type="match status" value="1"/>
</dbReference>
<dbReference type="CDD" id="cd00071">
    <property type="entry name" value="GMPK"/>
    <property type="match status" value="1"/>
</dbReference>
<dbReference type="Gene3D" id="1.10.287.650">
    <property type="entry name" value="L27 domain"/>
    <property type="match status" value="1"/>
</dbReference>
<dbReference type="InterPro" id="IPR036892">
    <property type="entry name" value="L27_dom_sf"/>
</dbReference>
<dbReference type="Pfam" id="PF02828">
    <property type="entry name" value="L27"/>
    <property type="match status" value="2"/>
</dbReference>
<feature type="domain" description="L27" evidence="5">
    <location>
        <begin position="49"/>
        <end position="107"/>
    </location>
</feature>
<dbReference type="SUPFAM" id="SSF50044">
    <property type="entry name" value="SH3-domain"/>
    <property type="match status" value="1"/>
</dbReference>
<dbReference type="Gene3D" id="3.40.50.300">
    <property type="entry name" value="P-loop containing nucleotide triphosphate hydrolases"/>
    <property type="match status" value="1"/>
</dbReference>
<evidence type="ECO:0000259" key="3">
    <source>
        <dbReference type="PROSITE" id="PS50052"/>
    </source>
</evidence>
<dbReference type="InterPro" id="IPR004172">
    <property type="entry name" value="L27_dom"/>
</dbReference>
<comment type="similarity">
    <text evidence="1">Belongs to the MAGUK family.</text>
</comment>
<evidence type="ECO:0000256" key="2">
    <source>
        <dbReference type="ARBA" id="ARBA00022443"/>
    </source>
</evidence>
<dbReference type="PROSITE" id="PS50052">
    <property type="entry name" value="GUANYLATE_KINASE_2"/>
    <property type="match status" value="1"/>
</dbReference>
<dbReference type="SUPFAM" id="SSF50156">
    <property type="entry name" value="PDZ domain-like"/>
    <property type="match status" value="1"/>
</dbReference>
<dbReference type="AlphaFoldDB" id="A0A8C2J5I5"/>
<dbReference type="FunFam" id="2.30.42.10:FF:000047">
    <property type="entry name" value="MAGUK p55 subfamily member 6"/>
    <property type="match status" value="1"/>
</dbReference>
<evidence type="ECO:0000259" key="4">
    <source>
        <dbReference type="PROSITE" id="PS50106"/>
    </source>
</evidence>
<dbReference type="InterPro" id="IPR008144">
    <property type="entry name" value="Guanylate_kin-like_dom"/>
</dbReference>
<reference evidence="6" key="1">
    <citation type="submission" date="2025-08" db="UniProtKB">
        <authorList>
            <consortium name="Ensembl"/>
        </authorList>
    </citation>
    <scope>IDENTIFICATION</scope>
</reference>
<dbReference type="Gene3D" id="2.30.42.10">
    <property type="match status" value="1"/>
</dbReference>
<proteinExistence type="inferred from homology"/>
<dbReference type="InterPro" id="IPR036028">
    <property type="entry name" value="SH3-like_dom_sf"/>
</dbReference>
<sequence length="495" mass="55029">MQQVLDNLGELPATTGAKDIDLIFLKGIMESPIVRSLAKAHERLEDVKLEAVQENNMELVTEILGDISGLSVRDDSAAELSKILQEPHFQSLLEAHDMVASKCYEAPPPPEATNDAAVNNALMQADAVRMIGIRKKAGEPLGVTFRMDKGDLVIARILHGGLIDRQGLLHVGDIIKEVNGKDVGNNPTELQEMLKESSGGITLKILPSYRDAAAPPQACHLTEGGTGLIPSQFLEEKRKAFVPRDLDGAGILCGTITGKKKKKMMYLTAKNAEFDRHELQIYEEVARMPPFQRKTLILIGAQGVGRRSLKNRLVVLHPNRFGTTVPHTSRRPRNDEQDGQSYRFVTRLEMEMDIKAGRYLEHGEYDGNLYGTKIDSIHEVVNTGRTCILDVNPQALKVLKTAEFMPYVVFIAAPEFDTLKAMHKAVVDAGLTTKQLTDVDLKKTVDESARILRAYRHYFDLIIVNDNLDGAFEKLQSAVDQLCTEPQWVPVSWVY</sequence>
<dbReference type="SMART" id="SM00072">
    <property type="entry name" value="GuKc"/>
    <property type="match status" value="1"/>
</dbReference>